<dbReference type="GO" id="GO:0004035">
    <property type="term" value="F:alkaline phosphatase activity"/>
    <property type="evidence" value="ECO:0007669"/>
    <property type="project" value="TreeGrafter"/>
</dbReference>
<keyword evidence="2" id="KW-0862">Zinc</keyword>
<keyword evidence="2" id="KW-0479">Metal-binding</keyword>
<organism evidence="4 5">
    <name type="scientific">Xanthomonas perforans</name>
    <dbReference type="NCBI Taxonomy" id="442694"/>
    <lineage>
        <taxon>Bacteria</taxon>
        <taxon>Pseudomonadati</taxon>
        <taxon>Pseudomonadota</taxon>
        <taxon>Gammaproteobacteria</taxon>
        <taxon>Lysobacterales</taxon>
        <taxon>Lysobacteraceae</taxon>
        <taxon>Xanthomonas</taxon>
    </lineage>
</organism>
<proteinExistence type="predicted"/>
<dbReference type="PANTHER" id="PTHR11596:SF5">
    <property type="entry name" value="ALKALINE PHOSPHATASE"/>
    <property type="match status" value="1"/>
</dbReference>
<dbReference type="AlphaFoldDB" id="A0A7X5N3V3"/>
<dbReference type="InterPro" id="IPR001952">
    <property type="entry name" value="Alkaline_phosphatase"/>
</dbReference>
<evidence type="ECO:0000313" key="5">
    <source>
        <dbReference type="Proteomes" id="UP000471082"/>
    </source>
</evidence>
<evidence type="ECO:0000256" key="1">
    <source>
        <dbReference type="ARBA" id="ARBA00022553"/>
    </source>
</evidence>
<accession>A0A7X5N3V3</accession>
<dbReference type="Gene3D" id="3.40.720.10">
    <property type="entry name" value="Alkaline Phosphatase, subunit A"/>
    <property type="match status" value="1"/>
</dbReference>
<name>A0A7X5N3V3_XANPE</name>
<feature type="non-terminal residue" evidence="4">
    <location>
        <position position="1"/>
    </location>
</feature>
<comment type="caution">
    <text evidence="4">The sequence shown here is derived from an EMBL/GenBank/DDBJ whole genome shotgun (WGS) entry which is preliminary data.</text>
</comment>
<evidence type="ECO:0000256" key="3">
    <source>
        <dbReference type="SAM" id="MobiDB-lite"/>
    </source>
</evidence>
<dbReference type="InterPro" id="IPR017850">
    <property type="entry name" value="Alkaline_phosphatase_core_sf"/>
</dbReference>
<evidence type="ECO:0000256" key="2">
    <source>
        <dbReference type="PIRSR" id="PIRSR601952-2"/>
    </source>
</evidence>
<protein>
    <submittedName>
        <fullName evidence="4">Alkaline phosphatase</fullName>
    </submittedName>
</protein>
<feature type="binding site" evidence="2">
    <location>
        <position position="58"/>
    </location>
    <ligand>
        <name>Zn(2+)</name>
        <dbReference type="ChEBI" id="CHEBI:29105"/>
        <label>2</label>
    </ligand>
</feature>
<dbReference type="Pfam" id="PF00245">
    <property type="entry name" value="Alk_phosphatase"/>
    <property type="match status" value="1"/>
</dbReference>
<gene>
    <name evidence="4" type="ORF">G3W61_29660</name>
</gene>
<evidence type="ECO:0000313" key="4">
    <source>
        <dbReference type="EMBL" id="NEL80409.1"/>
    </source>
</evidence>
<dbReference type="PANTHER" id="PTHR11596">
    <property type="entry name" value="ALKALINE PHOSPHATASE"/>
    <property type="match status" value="1"/>
</dbReference>
<sequence>NGPGYTGASNAQPAGPKKYPHEPSNSEPAAGRPDLTHVDTEAPSYMQESLVPTKSESHGGEDVGIWATGPGSAAFRGTLEENVIYHVIVQATPRLRERLCKAGTCDSAGVPVELPQS</sequence>
<comment type="cofactor">
    <cofactor evidence="2">
        <name>Zn(2+)</name>
        <dbReference type="ChEBI" id="CHEBI:29105"/>
    </cofactor>
    <text evidence="2">Binds 2 Zn(2+) ions.</text>
</comment>
<feature type="region of interest" description="Disordered" evidence="3">
    <location>
        <begin position="1"/>
        <end position="65"/>
    </location>
</feature>
<reference evidence="4 5" key="1">
    <citation type="submission" date="2019-11" db="EMBL/GenBank/DDBJ databases">
        <title>Genome-resolved metagenomics to study the prevalence of co-infection and intraspecific heterogeneity among plant pathogen metapopulations.</title>
        <authorList>
            <person name="Newberry E."/>
            <person name="Bhandari R."/>
            <person name="Kemble J."/>
            <person name="Sikora E."/>
            <person name="Potnis N."/>
        </authorList>
    </citation>
    <scope>NUCLEOTIDE SEQUENCE [LARGE SCALE GENOMIC DNA]</scope>
    <source>
        <strain evidence="4">Xp_Tom_Tuscaloosa_18b</strain>
    </source>
</reference>
<dbReference type="Proteomes" id="UP000471082">
    <property type="component" value="Unassembled WGS sequence"/>
</dbReference>
<dbReference type="SUPFAM" id="SSF53649">
    <property type="entry name" value="Alkaline phosphatase-like"/>
    <property type="match status" value="1"/>
</dbReference>
<dbReference type="EMBL" id="JAAGYU010001544">
    <property type="protein sequence ID" value="NEL80409.1"/>
    <property type="molecule type" value="Genomic_DNA"/>
</dbReference>
<feature type="non-terminal residue" evidence="4">
    <location>
        <position position="117"/>
    </location>
</feature>
<keyword evidence="1" id="KW-0597">Phosphoprotein</keyword>
<dbReference type="GO" id="GO:0046872">
    <property type="term" value="F:metal ion binding"/>
    <property type="evidence" value="ECO:0007669"/>
    <property type="project" value="UniProtKB-KW"/>
</dbReference>